<dbReference type="InterPro" id="IPR036249">
    <property type="entry name" value="Thioredoxin-like_sf"/>
</dbReference>
<sequence length="869" mass="91268">MTKFTEAVDRLAAVEHGVHAASAEWKGRPAGPANAVDAMAQCEAWNLEMKEHVEAVVFPAEIKAQQGLKDPSSRMYGEAMSKRILDTAQKARTVRAELDELRALVENTAKEVMEAKQRREEHEREMERLEQETRAMKLEQQRLEEETQKRRDAEEAAARAQAEELAKKERIERFRQRRAEKKLAEEEAKKKGTGRALGKANVPAAPPSTSKSGAADSPVRNDASKPAETAEDAPAAIQTARSVQPPPAEKAPEGPEGIITVKSADGKSFQVSVRLSESVQSLRQKIAGLCKVSDASNVRILYRGTLLKRDDSSLRDVGIEFGSAVHVVVKNRDSVPALTQSTDPGTAAAAAVGAAPRVAGSGGSVDADATASSAPGPASSATTPSPAQSGSNMTGEAAGPPSGSVLEITSGAQGLNEVLARSGATRLVICDYSAPWCGPCRAIAPIYSQMASANPHVSFVSVNSEASPANAQLARTAGVRGYPTFHAYRNFHKLGELVGANPQQLQHFIEQHAHSSTDQPAVVQAPSVHPSSSVPAPVSASAPGSSSLPQSPGASVSMTQRVMAALRMLKAACATPSEFQVAAETLITFVRNVETNPGEPKFRRIKLSNAAFQRRLAHRAGGIECVRAFGFEESLDPETNERVLVMPEASARNPELGTVRRQLEAAVAAAAPAGHAGTGAPTAPGMGSSNSSFGGTFPAMPSSTPPGMPQPPPAAMGALMGDPSFRNLANELMSDPSAMSEVMQAQQAMQSGDIGAMQRLQASPTFARLATAMAGNPAFAQAMMSGGLPGAGGFGAPFQPSPPVQRSQVPAAGSPPLQVPQEPQQRTLSPEEEEEAELQRAIQLSLEEEQTNRVARGGDQNSSGGTEGN</sequence>
<feature type="region of interest" description="Disordered" evidence="2">
    <location>
        <begin position="113"/>
        <end position="235"/>
    </location>
</feature>
<dbReference type="PROSITE" id="PS50053">
    <property type="entry name" value="UBIQUITIN_2"/>
    <property type="match status" value="1"/>
</dbReference>
<dbReference type="AlphaFoldDB" id="A0A5J4YP33"/>
<evidence type="ECO:0000256" key="1">
    <source>
        <dbReference type="ARBA" id="ARBA00023157"/>
    </source>
</evidence>
<dbReference type="PANTHER" id="PTHR46115">
    <property type="entry name" value="THIOREDOXIN-LIKE PROTEIN 1"/>
    <property type="match status" value="1"/>
</dbReference>
<name>A0A5J4YP33_PORPP</name>
<dbReference type="CDD" id="cd02947">
    <property type="entry name" value="TRX_family"/>
    <property type="match status" value="1"/>
</dbReference>
<feature type="region of interest" description="Disordered" evidence="2">
    <location>
        <begin position="361"/>
        <end position="406"/>
    </location>
</feature>
<dbReference type="SUPFAM" id="SSF143503">
    <property type="entry name" value="PUG domain-like"/>
    <property type="match status" value="1"/>
</dbReference>
<dbReference type="Pfam" id="PF09409">
    <property type="entry name" value="PUB"/>
    <property type="match status" value="1"/>
</dbReference>
<feature type="compositionally biased region" description="Polar residues" evidence="2">
    <location>
        <begin position="859"/>
        <end position="869"/>
    </location>
</feature>
<dbReference type="Gene3D" id="1.20.58.2190">
    <property type="match status" value="1"/>
</dbReference>
<dbReference type="Pfam" id="PF00240">
    <property type="entry name" value="ubiquitin"/>
    <property type="match status" value="1"/>
</dbReference>
<dbReference type="SUPFAM" id="SSF52833">
    <property type="entry name" value="Thioredoxin-like"/>
    <property type="match status" value="1"/>
</dbReference>
<dbReference type="SMART" id="SM00580">
    <property type="entry name" value="PUG"/>
    <property type="match status" value="1"/>
</dbReference>
<accession>A0A5J4YP33</accession>
<dbReference type="InterPro" id="IPR036339">
    <property type="entry name" value="PUB-like_dom_sf"/>
</dbReference>
<comment type="caution">
    <text evidence="5">The sequence shown here is derived from an EMBL/GenBank/DDBJ whole genome shotgun (WGS) entry which is preliminary data.</text>
</comment>
<dbReference type="InterPro" id="IPR003903">
    <property type="entry name" value="UIM_dom"/>
</dbReference>
<dbReference type="InterPro" id="IPR018997">
    <property type="entry name" value="PUB_domain"/>
</dbReference>
<feature type="region of interest" description="Disordered" evidence="2">
    <location>
        <begin position="793"/>
        <end position="869"/>
    </location>
</feature>
<dbReference type="PROSITE" id="PS51352">
    <property type="entry name" value="THIOREDOXIN_2"/>
    <property type="match status" value="1"/>
</dbReference>
<feature type="domain" description="Thioredoxin" evidence="4">
    <location>
        <begin position="379"/>
        <end position="514"/>
    </location>
</feature>
<keyword evidence="1" id="KW-1015">Disulfide bond</keyword>
<feature type="domain" description="Ubiquitin-like" evidence="3">
    <location>
        <begin position="259"/>
        <end position="334"/>
    </location>
</feature>
<gene>
    <name evidence="5" type="ORF">FVE85_9330</name>
</gene>
<dbReference type="Pfam" id="PF00085">
    <property type="entry name" value="Thioredoxin"/>
    <property type="match status" value="1"/>
</dbReference>
<evidence type="ECO:0000313" key="5">
    <source>
        <dbReference type="EMBL" id="KAA8493058.1"/>
    </source>
</evidence>
<dbReference type="SMART" id="SM00213">
    <property type="entry name" value="UBQ"/>
    <property type="match status" value="1"/>
</dbReference>
<evidence type="ECO:0000313" key="6">
    <source>
        <dbReference type="Proteomes" id="UP000324585"/>
    </source>
</evidence>
<evidence type="ECO:0000256" key="2">
    <source>
        <dbReference type="SAM" id="MobiDB-lite"/>
    </source>
</evidence>
<dbReference type="Gene3D" id="3.10.20.90">
    <property type="entry name" value="Phosphatidylinositol 3-kinase Catalytic Subunit, Chain A, domain 1"/>
    <property type="match status" value="1"/>
</dbReference>
<dbReference type="InterPro" id="IPR029071">
    <property type="entry name" value="Ubiquitin-like_domsf"/>
</dbReference>
<dbReference type="PROSITE" id="PS50330">
    <property type="entry name" value="UIM"/>
    <property type="match status" value="1"/>
</dbReference>
<evidence type="ECO:0000259" key="3">
    <source>
        <dbReference type="PROSITE" id="PS50053"/>
    </source>
</evidence>
<proteinExistence type="predicted"/>
<feature type="region of interest" description="Disordered" evidence="2">
    <location>
        <begin position="513"/>
        <end position="554"/>
    </location>
</feature>
<feature type="compositionally biased region" description="Low complexity" evidence="2">
    <location>
        <begin position="361"/>
        <end position="391"/>
    </location>
</feature>
<dbReference type="CDD" id="cd17039">
    <property type="entry name" value="Ubl_ubiquitin_like"/>
    <property type="match status" value="1"/>
</dbReference>
<feature type="compositionally biased region" description="Basic and acidic residues" evidence="2">
    <location>
        <begin position="113"/>
        <end position="174"/>
    </location>
</feature>
<protein>
    <submittedName>
        <fullName evidence="5">Thioredoxin H2-1</fullName>
    </submittedName>
</protein>
<feature type="compositionally biased region" description="Low complexity" evidence="2">
    <location>
        <begin position="520"/>
        <end position="554"/>
    </location>
</feature>
<organism evidence="5 6">
    <name type="scientific">Porphyridium purpureum</name>
    <name type="common">Red alga</name>
    <name type="synonym">Porphyridium cruentum</name>
    <dbReference type="NCBI Taxonomy" id="35688"/>
    <lineage>
        <taxon>Eukaryota</taxon>
        <taxon>Rhodophyta</taxon>
        <taxon>Bangiophyceae</taxon>
        <taxon>Porphyridiales</taxon>
        <taxon>Porphyridiaceae</taxon>
        <taxon>Porphyridium</taxon>
    </lineage>
</organism>
<evidence type="ECO:0000259" key="4">
    <source>
        <dbReference type="PROSITE" id="PS51352"/>
    </source>
</evidence>
<dbReference type="EMBL" id="VRMN01000008">
    <property type="protein sequence ID" value="KAA8493058.1"/>
    <property type="molecule type" value="Genomic_DNA"/>
</dbReference>
<feature type="region of interest" description="Disordered" evidence="2">
    <location>
        <begin position="674"/>
        <end position="695"/>
    </location>
</feature>
<feature type="compositionally biased region" description="Low complexity" evidence="2">
    <location>
        <begin position="674"/>
        <end position="685"/>
    </location>
</feature>
<dbReference type="Gene3D" id="3.40.30.10">
    <property type="entry name" value="Glutaredoxin"/>
    <property type="match status" value="1"/>
</dbReference>
<feature type="compositionally biased region" description="Basic and acidic residues" evidence="2">
    <location>
        <begin position="181"/>
        <end position="190"/>
    </location>
</feature>
<dbReference type="Proteomes" id="UP000324585">
    <property type="component" value="Unassembled WGS sequence"/>
</dbReference>
<dbReference type="CDD" id="cd09212">
    <property type="entry name" value="PUB"/>
    <property type="match status" value="1"/>
</dbReference>
<dbReference type="InterPro" id="IPR000626">
    <property type="entry name" value="Ubiquitin-like_dom"/>
</dbReference>
<reference evidence="6" key="1">
    <citation type="journal article" date="2019" name="Nat. Commun.">
        <title>Expansion of phycobilisome linker gene families in mesophilic red algae.</title>
        <authorList>
            <person name="Lee J."/>
            <person name="Kim D."/>
            <person name="Bhattacharya D."/>
            <person name="Yoon H.S."/>
        </authorList>
    </citation>
    <scope>NUCLEOTIDE SEQUENCE [LARGE SCALE GENOMIC DNA]</scope>
    <source>
        <strain evidence="6">CCMP 1328</strain>
    </source>
</reference>
<dbReference type="OrthoDB" id="89at2759"/>
<dbReference type="SUPFAM" id="SSF54236">
    <property type="entry name" value="Ubiquitin-like"/>
    <property type="match status" value="1"/>
</dbReference>
<keyword evidence="6" id="KW-1185">Reference proteome</keyword>
<dbReference type="InterPro" id="IPR013766">
    <property type="entry name" value="Thioredoxin_domain"/>
</dbReference>